<dbReference type="Gene3D" id="3.40.50.300">
    <property type="entry name" value="P-loop containing nucleotide triphosphate hydrolases"/>
    <property type="match status" value="1"/>
</dbReference>
<dbReference type="InterPro" id="IPR027417">
    <property type="entry name" value="P-loop_NTPase"/>
</dbReference>
<keyword evidence="3" id="KW-0547">Nucleotide-binding</keyword>
<accession>A0A7Y9GK77</accession>
<proteinExistence type="inferred from homology"/>
<dbReference type="EC" id="2.7.1.176" evidence="2"/>
<dbReference type="AlphaFoldDB" id="A0A7Y9GK77"/>
<dbReference type="Pfam" id="PF06414">
    <property type="entry name" value="Zeta_toxin"/>
    <property type="match status" value="1"/>
</dbReference>
<dbReference type="Proteomes" id="UP000576969">
    <property type="component" value="Unassembled WGS sequence"/>
</dbReference>
<dbReference type="EMBL" id="JACCBV010000001">
    <property type="protein sequence ID" value="NYE18047.1"/>
    <property type="molecule type" value="Genomic_DNA"/>
</dbReference>
<dbReference type="SUPFAM" id="SSF52540">
    <property type="entry name" value="P-loop containing nucleoside triphosphate hydrolases"/>
    <property type="match status" value="1"/>
</dbReference>
<comment type="similarity">
    <text evidence="1">Belongs to the zeta toxin family.</text>
</comment>
<comment type="caution">
    <text evidence="8">The sequence shown here is derived from an EMBL/GenBank/DDBJ whole genome shotgun (WGS) entry which is preliminary data.</text>
</comment>
<reference evidence="8 9" key="1">
    <citation type="submission" date="2020-07" db="EMBL/GenBank/DDBJ databases">
        <title>Sequencing the genomes of 1000 actinobacteria strains.</title>
        <authorList>
            <person name="Klenk H.-P."/>
        </authorList>
    </citation>
    <scope>NUCLEOTIDE SEQUENCE [LARGE SCALE GENOMIC DNA]</scope>
    <source>
        <strain evidence="8 9">DSM 24662</strain>
    </source>
</reference>
<keyword evidence="9" id="KW-1185">Reference proteome</keyword>
<dbReference type="GO" id="GO:0016301">
    <property type="term" value="F:kinase activity"/>
    <property type="evidence" value="ECO:0007669"/>
    <property type="project" value="InterPro"/>
</dbReference>
<keyword evidence="4" id="KW-0067">ATP-binding</keyword>
<dbReference type="RefSeq" id="WP_179486491.1">
    <property type="nucleotide sequence ID" value="NZ_JACCBV010000001.1"/>
</dbReference>
<organism evidence="8 9">
    <name type="scientific">Microbacterium immunditiarum</name>
    <dbReference type="NCBI Taxonomy" id="337480"/>
    <lineage>
        <taxon>Bacteria</taxon>
        <taxon>Bacillati</taxon>
        <taxon>Actinomycetota</taxon>
        <taxon>Actinomycetes</taxon>
        <taxon>Micrococcales</taxon>
        <taxon>Microbacteriaceae</taxon>
        <taxon>Microbacterium</taxon>
    </lineage>
</organism>
<evidence type="ECO:0000256" key="3">
    <source>
        <dbReference type="ARBA" id="ARBA00022741"/>
    </source>
</evidence>
<evidence type="ECO:0000259" key="7">
    <source>
        <dbReference type="Pfam" id="PF06414"/>
    </source>
</evidence>
<comment type="catalytic activity">
    <reaction evidence="6">
        <text>UDP-N-acetyl-alpha-D-glucosamine + ATP = UDP-N-acetyl-alpha-D-glucosamine 3'-phosphate + ADP + H(+)</text>
        <dbReference type="Rhea" id="RHEA:32671"/>
        <dbReference type="ChEBI" id="CHEBI:15378"/>
        <dbReference type="ChEBI" id="CHEBI:30616"/>
        <dbReference type="ChEBI" id="CHEBI:57705"/>
        <dbReference type="ChEBI" id="CHEBI:64353"/>
        <dbReference type="ChEBI" id="CHEBI:456216"/>
        <dbReference type="EC" id="2.7.1.176"/>
    </reaction>
</comment>
<gene>
    <name evidence="8" type="ORF">BJ991_000075</name>
</gene>
<evidence type="ECO:0000256" key="2">
    <source>
        <dbReference type="ARBA" id="ARBA00011963"/>
    </source>
</evidence>
<feature type="domain" description="Zeta toxin" evidence="7">
    <location>
        <begin position="28"/>
        <end position="211"/>
    </location>
</feature>
<evidence type="ECO:0000256" key="4">
    <source>
        <dbReference type="ARBA" id="ARBA00022840"/>
    </source>
</evidence>
<evidence type="ECO:0000256" key="1">
    <source>
        <dbReference type="ARBA" id="ARBA00009104"/>
    </source>
</evidence>
<name>A0A7Y9GK77_9MICO</name>
<dbReference type="GO" id="GO:0005524">
    <property type="term" value="F:ATP binding"/>
    <property type="evidence" value="ECO:0007669"/>
    <property type="project" value="UniProtKB-KW"/>
</dbReference>
<evidence type="ECO:0000313" key="9">
    <source>
        <dbReference type="Proteomes" id="UP000576969"/>
    </source>
</evidence>
<protein>
    <recommendedName>
        <fullName evidence="5">UDP-N-acetylglucosamine kinase</fullName>
        <ecNumber evidence="2">2.7.1.176</ecNumber>
    </recommendedName>
    <alternativeName>
        <fullName evidence="5">UDP-N-acetylglucosamine kinase</fullName>
    </alternativeName>
</protein>
<evidence type="ECO:0000256" key="5">
    <source>
        <dbReference type="ARBA" id="ARBA00032897"/>
    </source>
</evidence>
<evidence type="ECO:0000313" key="8">
    <source>
        <dbReference type="EMBL" id="NYE18047.1"/>
    </source>
</evidence>
<dbReference type="InterPro" id="IPR010488">
    <property type="entry name" value="Zeta_toxin_domain"/>
</dbReference>
<evidence type="ECO:0000256" key="6">
    <source>
        <dbReference type="ARBA" id="ARBA00048178"/>
    </source>
</evidence>
<sequence>MSDWMPSEAERRRIFEESILPIVFPEVPKPNAPTLLLLGGQSGAGKSRATSRLLSEHSSDMVPLSGDDLRPFHPQFLELARSRSVEAPQILAESTAGWLRDCLVHARTTGRSLLLEGTFHTPDVALGTAELFEQHGFTTRVVVVATPRAESLLAAASRYLLDAQAGRASRFTSLAIHDSGWYGTRELVAELEESPSVGRLTVIARDGSAAFDAERDAGFEGAGAALDRERSVSMSGAESMRWLSELRAMTAFALSAGKVERPVAELLTELHEVALNEVVPRLQLPAGSEARPATEAALAGQLATLRRAASLDLEPVDLAAPVIAVPQSGRGISR</sequence>